<evidence type="ECO:0000256" key="6">
    <source>
        <dbReference type="ARBA" id="ARBA00023237"/>
    </source>
</evidence>
<evidence type="ECO:0000256" key="2">
    <source>
        <dbReference type="ARBA" id="ARBA00022448"/>
    </source>
</evidence>
<keyword evidence="6 7" id="KW-0998">Cell outer membrane</keyword>
<sequence>MKKIYLVLLFSLFGITQTIAQIQVKGQVNDKESGEPILGANVVIQGTATGTVTDINGAFTLEVPAAETVLSFSFIGYTSEVVKVGNQSNIQVYLNADATELEEVMVVAYGEQKKSSFTGSAATVKKDHIEKLQVSNVQNALEGAVAGVQVSGVSGQPGSGTSIQIRGIGSVNASSAPLYVVDGVPFGGAMNNLNPADIESMTVLKDAAATALYGSRAANGVVMITTKKGKSGQGSIQFKSRTGIAQRAMRGYDRLGQKDYYEAQWEGYKNNLMAADIAEEDARLIASGQHPVYSHPMFAGYRRNLVQQLGGYNAFDVADSLLIDPTTGQMNAGANALYGDNWEDELFSAALRQEYSIAMSGAANTTDYFVSFGYLNEDGVATNTGFERFSTRVNVNSDIKKWLNAGANLSYTFTESRGASTGNTTASNPFFFANTIAPIYPVYQREEDGSFLLDDAGEKIYDYAGSRPYLGNSNAVGTTTLDVIGYTNNAISGRTYLNVKFNDHFSARTNVTLDYVNRNSITHQNSLYGDADNVDGRSSRTDNEYTTLTVNQLLSYQNSFGKHNVSGLVGHENYYYQQKGLTGTTQGFPVAGLPELGVGSHPTFASSWVDEHVIESYLSRFEYNYNEKYFGSLSFRRDGTSRLAPESRWGNFWAIGGSWALHKEDFMNSLRWVNSLQLRGSIGEQGNENLGTNYYIYRDNYNLTYPNNSEYGGRMTYLANRDLTWEKRQATNIGLDFSLLNNKFSGSIEYFNNASKDLIFTMPVAPSNGWGGQSANIGGMKNYGLEFNLSMTLLKTTNFRWNMDFAATHMKNKITELPQEVVMLSSSKRLEVGRSYYDFYMFDYAGVNPQTGDAMYYKDLGEGLGRGVTTDPNDADRYFVGSAMADLTGFINQRFNYRQFDLSVMLNYQLGGEVYNSGYHQLMNPSFGVAMHSDIKNAWREEGQVTDVPRIEIDNSNLVSTSSRFLSDASYATIRNITFGYTLPERTAKAIHMDNLRISFAVDNLFTFSSMQGYFPGTASADGYMNNGYYPIRTMSLGLDVKF</sequence>
<evidence type="ECO:0000256" key="5">
    <source>
        <dbReference type="ARBA" id="ARBA00023136"/>
    </source>
</evidence>
<dbReference type="Pfam" id="PF07715">
    <property type="entry name" value="Plug"/>
    <property type="match status" value="1"/>
</dbReference>
<evidence type="ECO:0000313" key="10">
    <source>
        <dbReference type="EMBL" id="BDD01843.1"/>
    </source>
</evidence>
<dbReference type="SUPFAM" id="SSF56935">
    <property type="entry name" value="Porins"/>
    <property type="match status" value="1"/>
</dbReference>
<dbReference type="InterPro" id="IPR012910">
    <property type="entry name" value="Plug_dom"/>
</dbReference>
<protein>
    <submittedName>
        <fullName evidence="10">SusC/RagA family TonB-linked outer membrane protein</fullName>
    </submittedName>
</protein>
<evidence type="ECO:0000256" key="1">
    <source>
        <dbReference type="ARBA" id="ARBA00004571"/>
    </source>
</evidence>
<comment type="subcellular location">
    <subcellularLocation>
        <location evidence="1 7">Cell outer membrane</location>
        <topology evidence="1 7">Multi-pass membrane protein</topology>
    </subcellularLocation>
</comment>
<evidence type="ECO:0000259" key="9">
    <source>
        <dbReference type="Pfam" id="PF07715"/>
    </source>
</evidence>
<keyword evidence="8" id="KW-0732">Signal</keyword>
<dbReference type="InterPro" id="IPR039426">
    <property type="entry name" value="TonB-dep_rcpt-like"/>
</dbReference>
<dbReference type="PROSITE" id="PS52016">
    <property type="entry name" value="TONB_DEPENDENT_REC_3"/>
    <property type="match status" value="1"/>
</dbReference>
<dbReference type="NCBIfam" id="TIGR04057">
    <property type="entry name" value="SusC_RagA_signa"/>
    <property type="match status" value="1"/>
</dbReference>
<accession>A0ABM7VLG5</accession>
<evidence type="ECO:0000256" key="3">
    <source>
        <dbReference type="ARBA" id="ARBA00022452"/>
    </source>
</evidence>
<evidence type="ECO:0000313" key="11">
    <source>
        <dbReference type="Proteomes" id="UP001354989"/>
    </source>
</evidence>
<keyword evidence="3 7" id="KW-1134">Transmembrane beta strand</keyword>
<comment type="similarity">
    <text evidence="7">Belongs to the TonB-dependent receptor family.</text>
</comment>
<evidence type="ECO:0000256" key="7">
    <source>
        <dbReference type="PROSITE-ProRule" id="PRU01360"/>
    </source>
</evidence>
<dbReference type="Gene3D" id="2.170.130.10">
    <property type="entry name" value="TonB-dependent receptor, plug domain"/>
    <property type="match status" value="1"/>
</dbReference>
<dbReference type="InterPro" id="IPR037066">
    <property type="entry name" value="Plug_dom_sf"/>
</dbReference>
<dbReference type="InterPro" id="IPR008969">
    <property type="entry name" value="CarboxyPept-like_regulatory"/>
</dbReference>
<geneLocation type="plasmid" evidence="10 11">
    <name>pPP4</name>
</geneLocation>
<dbReference type="Gene3D" id="2.40.170.20">
    <property type="entry name" value="TonB-dependent receptor, beta-barrel domain"/>
    <property type="match status" value="1"/>
</dbReference>
<dbReference type="SUPFAM" id="SSF49464">
    <property type="entry name" value="Carboxypeptidase regulatory domain-like"/>
    <property type="match status" value="1"/>
</dbReference>
<evidence type="ECO:0000256" key="4">
    <source>
        <dbReference type="ARBA" id="ARBA00022692"/>
    </source>
</evidence>
<dbReference type="Gene3D" id="2.60.40.1120">
    <property type="entry name" value="Carboxypeptidase-like, regulatory domain"/>
    <property type="match status" value="1"/>
</dbReference>
<dbReference type="Proteomes" id="UP001354989">
    <property type="component" value="Plasmid pPP4"/>
</dbReference>
<gene>
    <name evidence="10" type="ORF">PEPS_41230</name>
</gene>
<feature type="chain" id="PRO_5046926798" evidence="8">
    <location>
        <begin position="21"/>
        <end position="1043"/>
    </location>
</feature>
<dbReference type="InterPro" id="IPR023996">
    <property type="entry name" value="TonB-dep_OMP_SusC/RagA"/>
</dbReference>
<keyword evidence="11" id="KW-1185">Reference proteome</keyword>
<feature type="domain" description="TonB-dependent receptor plug" evidence="9">
    <location>
        <begin position="114"/>
        <end position="221"/>
    </location>
</feature>
<evidence type="ECO:0000256" key="8">
    <source>
        <dbReference type="SAM" id="SignalP"/>
    </source>
</evidence>
<organism evidence="10 11">
    <name type="scientific">Persicobacter psychrovividus</name>
    <dbReference type="NCBI Taxonomy" id="387638"/>
    <lineage>
        <taxon>Bacteria</taxon>
        <taxon>Pseudomonadati</taxon>
        <taxon>Bacteroidota</taxon>
        <taxon>Cytophagia</taxon>
        <taxon>Cytophagales</taxon>
        <taxon>Persicobacteraceae</taxon>
        <taxon>Persicobacter</taxon>
    </lineage>
</organism>
<dbReference type="Pfam" id="PF13715">
    <property type="entry name" value="CarbopepD_reg_2"/>
    <property type="match status" value="1"/>
</dbReference>
<keyword evidence="4 7" id="KW-0812">Transmembrane</keyword>
<name>A0ABM7VLG5_9BACT</name>
<reference evidence="10 11" key="1">
    <citation type="submission" date="2021-12" db="EMBL/GenBank/DDBJ databases">
        <title>Genome sequencing of bacteria with rrn-lacking chromosome and rrn-plasmid.</title>
        <authorList>
            <person name="Anda M."/>
            <person name="Iwasaki W."/>
        </authorList>
    </citation>
    <scope>NUCLEOTIDE SEQUENCE [LARGE SCALE GENOMIC DNA]</scope>
    <source>
        <strain evidence="10 11">NBRC 101262</strain>
        <plasmid evidence="10 11">pPP4</plasmid>
    </source>
</reference>
<dbReference type="InterPro" id="IPR023997">
    <property type="entry name" value="TonB-dep_OMP_SusC/RagA_CS"/>
</dbReference>
<keyword evidence="5 7" id="KW-0472">Membrane</keyword>
<dbReference type="EMBL" id="AP025296">
    <property type="protein sequence ID" value="BDD01843.1"/>
    <property type="molecule type" value="Genomic_DNA"/>
</dbReference>
<dbReference type="InterPro" id="IPR036942">
    <property type="entry name" value="Beta-barrel_TonB_sf"/>
</dbReference>
<keyword evidence="10" id="KW-0614">Plasmid</keyword>
<keyword evidence="2 7" id="KW-0813">Transport</keyword>
<proteinExistence type="inferred from homology"/>
<feature type="signal peptide" evidence="8">
    <location>
        <begin position="1"/>
        <end position="20"/>
    </location>
</feature>
<dbReference type="NCBIfam" id="TIGR04056">
    <property type="entry name" value="OMP_RagA_SusC"/>
    <property type="match status" value="1"/>
</dbReference>
<dbReference type="RefSeq" id="WP_338399157.1">
    <property type="nucleotide sequence ID" value="NZ_AP025296.1"/>
</dbReference>